<dbReference type="AlphaFoldDB" id="A0A9P4HDZ7"/>
<protein>
    <submittedName>
        <fullName evidence="2">HET-domain-containing protein</fullName>
    </submittedName>
</protein>
<sequence>MSSVPLPWEIDKPEANAQRVRVILDFQVDHDPSANKSATEQQGIIGRRVTSHIDNNLLNQWLSTCEQKHVGRCPHGSNAPSWDSNFSPAFVIDTHSWSITEAPPQCRYVALSYTWGTGPMLKHLRANSDLLRTPQSLRRAELPRTVRDAIVVVEGIGERYLWVDALCIVQDDALMQQSQIAKMDQVYAKSLFTIIAAHGNGAHAGIPGIGSTIREEAQEMLSIPGGTLRTMICNNTETGNTIGKAIWAQRAWTMQEGLCSGRLLIFTEHQVYWRC</sequence>
<dbReference type="EMBL" id="ML978170">
    <property type="protein sequence ID" value="KAF2032788.1"/>
    <property type="molecule type" value="Genomic_DNA"/>
</dbReference>
<accession>A0A9P4HDZ7</accession>
<evidence type="ECO:0000313" key="3">
    <source>
        <dbReference type="Proteomes" id="UP000799777"/>
    </source>
</evidence>
<dbReference type="PANTHER" id="PTHR33112">
    <property type="entry name" value="DOMAIN PROTEIN, PUTATIVE-RELATED"/>
    <property type="match status" value="1"/>
</dbReference>
<evidence type="ECO:0000259" key="1">
    <source>
        <dbReference type="Pfam" id="PF06985"/>
    </source>
</evidence>
<dbReference type="PANTHER" id="PTHR33112:SF12">
    <property type="entry name" value="HETEROKARYON INCOMPATIBILITY DOMAIN-CONTAINING PROTEIN"/>
    <property type="match status" value="1"/>
</dbReference>
<evidence type="ECO:0000313" key="2">
    <source>
        <dbReference type="EMBL" id="KAF2032788.1"/>
    </source>
</evidence>
<feature type="domain" description="Heterokaryon incompatibility" evidence="1">
    <location>
        <begin position="108"/>
        <end position="256"/>
    </location>
</feature>
<gene>
    <name evidence="2" type="ORF">EK21DRAFT_59924</name>
</gene>
<name>A0A9P4HDZ7_9PLEO</name>
<dbReference type="InterPro" id="IPR010730">
    <property type="entry name" value="HET"/>
</dbReference>
<feature type="non-terminal residue" evidence="2">
    <location>
        <position position="275"/>
    </location>
</feature>
<organism evidence="2 3">
    <name type="scientific">Setomelanomma holmii</name>
    <dbReference type="NCBI Taxonomy" id="210430"/>
    <lineage>
        <taxon>Eukaryota</taxon>
        <taxon>Fungi</taxon>
        <taxon>Dikarya</taxon>
        <taxon>Ascomycota</taxon>
        <taxon>Pezizomycotina</taxon>
        <taxon>Dothideomycetes</taxon>
        <taxon>Pleosporomycetidae</taxon>
        <taxon>Pleosporales</taxon>
        <taxon>Pleosporineae</taxon>
        <taxon>Phaeosphaeriaceae</taxon>
        <taxon>Setomelanomma</taxon>
    </lineage>
</organism>
<comment type="caution">
    <text evidence="2">The sequence shown here is derived from an EMBL/GenBank/DDBJ whole genome shotgun (WGS) entry which is preliminary data.</text>
</comment>
<dbReference type="Proteomes" id="UP000799777">
    <property type="component" value="Unassembled WGS sequence"/>
</dbReference>
<dbReference type="Pfam" id="PF06985">
    <property type="entry name" value="HET"/>
    <property type="match status" value="1"/>
</dbReference>
<reference evidence="2" key="1">
    <citation type="journal article" date="2020" name="Stud. Mycol.">
        <title>101 Dothideomycetes genomes: a test case for predicting lifestyles and emergence of pathogens.</title>
        <authorList>
            <person name="Haridas S."/>
            <person name="Albert R."/>
            <person name="Binder M."/>
            <person name="Bloem J."/>
            <person name="Labutti K."/>
            <person name="Salamov A."/>
            <person name="Andreopoulos B."/>
            <person name="Baker S."/>
            <person name="Barry K."/>
            <person name="Bills G."/>
            <person name="Bluhm B."/>
            <person name="Cannon C."/>
            <person name="Castanera R."/>
            <person name="Culley D."/>
            <person name="Daum C."/>
            <person name="Ezra D."/>
            <person name="Gonzalez J."/>
            <person name="Henrissat B."/>
            <person name="Kuo A."/>
            <person name="Liang C."/>
            <person name="Lipzen A."/>
            <person name="Lutzoni F."/>
            <person name="Magnuson J."/>
            <person name="Mondo S."/>
            <person name="Nolan M."/>
            <person name="Ohm R."/>
            <person name="Pangilinan J."/>
            <person name="Park H.-J."/>
            <person name="Ramirez L."/>
            <person name="Alfaro M."/>
            <person name="Sun H."/>
            <person name="Tritt A."/>
            <person name="Yoshinaga Y."/>
            <person name="Zwiers L.-H."/>
            <person name="Turgeon B."/>
            <person name="Goodwin S."/>
            <person name="Spatafora J."/>
            <person name="Crous P."/>
            <person name="Grigoriev I."/>
        </authorList>
    </citation>
    <scope>NUCLEOTIDE SEQUENCE</scope>
    <source>
        <strain evidence="2">CBS 110217</strain>
    </source>
</reference>
<proteinExistence type="predicted"/>
<dbReference type="OrthoDB" id="2958217at2759"/>
<keyword evidence="3" id="KW-1185">Reference proteome</keyword>